<organism evidence="6 7">
    <name type="scientific">Fusibacter ferrireducens</name>
    <dbReference type="NCBI Taxonomy" id="2785058"/>
    <lineage>
        <taxon>Bacteria</taxon>
        <taxon>Bacillati</taxon>
        <taxon>Bacillota</taxon>
        <taxon>Clostridia</taxon>
        <taxon>Eubacteriales</taxon>
        <taxon>Eubacteriales Family XII. Incertae Sedis</taxon>
        <taxon>Fusibacter</taxon>
    </lineage>
</organism>
<dbReference type="EMBL" id="JADKNH010000003">
    <property type="protein sequence ID" value="MBF4692527.1"/>
    <property type="molecule type" value="Genomic_DNA"/>
</dbReference>
<dbReference type="Proteomes" id="UP000614200">
    <property type="component" value="Unassembled WGS sequence"/>
</dbReference>
<keyword evidence="2 5" id="KW-0812">Transmembrane</keyword>
<reference evidence="6 7" key="1">
    <citation type="submission" date="2020-11" db="EMBL/GenBank/DDBJ databases">
        <title>Fusibacter basophilias sp. nov.</title>
        <authorList>
            <person name="Qiu D."/>
        </authorList>
    </citation>
    <scope>NUCLEOTIDE SEQUENCE [LARGE SCALE GENOMIC DNA]</scope>
    <source>
        <strain evidence="6 7">Q10-2</strain>
    </source>
</reference>
<comment type="subcellular location">
    <subcellularLocation>
        <location evidence="5">Cell membrane</location>
        <topology evidence="5">Multi-pass membrane protein</topology>
    </subcellularLocation>
</comment>
<name>A0ABR9ZPY2_9FIRM</name>
<dbReference type="NCBIfam" id="NF010182">
    <property type="entry name" value="PRK13661.1"/>
    <property type="match status" value="1"/>
</dbReference>
<dbReference type="Pfam" id="PF07155">
    <property type="entry name" value="ECF-ribofla_trS"/>
    <property type="match status" value="1"/>
</dbReference>
<feature type="transmembrane region" description="Helical" evidence="5">
    <location>
        <begin position="43"/>
        <end position="67"/>
    </location>
</feature>
<comment type="caution">
    <text evidence="6">The sequence shown here is derived from an EMBL/GenBank/DDBJ whole genome shotgun (WGS) entry which is preliminary data.</text>
</comment>
<accession>A0ABR9ZPY2</accession>
<feature type="transmembrane region" description="Helical" evidence="5">
    <location>
        <begin position="79"/>
        <end position="97"/>
    </location>
</feature>
<proteinExistence type="inferred from homology"/>
<keyword evidence="7" id="KW-1185">Reference proteome</keyword>
<gene>
    <name evidence="6" type="ORF">ISU02_05330</name>
</gene>
<evidence type="ECO:0000256" key="3">
    <source>
        <dbReference type="ARBA" id="ARBA00022989"/>
    </source>
</evidence>
<evidence type="ECO:0000256" key="2">
    <source>
        <dbReference type="ARBA" id="ARBA00022692"/>
    </source>
</evidence>
<evidence type="ECO:0000256" key="4">
    <source>
        <dbReference type="ARBA" id="ARBA00023136"/>
    </source>
</evidence>
<feature type="transmembrane region" description="Helical" evidence="5">
    <location>
        <begin position="118"/>
        <end position="139"/>
    </location>
</feature>
<dbReference type="PANTHER" id="PTHR37815:SF3">
    <property type="entry name" value="UPF0397 PROTEIN SPR0429"/>
    <property type="match status" value="1"/>
</dbReference>
<dbReference type="InterPro" id="IPR022914">
    <property type="entry name" value="UPF0397"/>
</dbReference>
<feature type="transmembrane region" description="Helical" evidence="5">
    <location>
        <begin position="151"/>
        <end position="175"/>
    </location>
</feature>
<evidence type="ECO:0000256" key="5">
    <source>
        <dbReference type="HAMAP-Rule" id="MF_01572"/>
    </source>
</evidence>
<keyword evidence="3 5" id="KW-1133">Transmembrane helix</keyword>
<feature type="transmembrane region" description="Helical" evidence="5">
    <location>
        <begin position="12"/>
        <end position="31"/>
    </location>
</feature>
<sequence length="185" mass="19681">MKDYFKITTKTIVATGLGAAIFTLLFMYVKIPSPVPETSFQTAYGLSAFFATLFGPIAGGLIAFIGHALSDSIQYGSPWWSWVIASGMASFIFGFAYKRTSVEEGEFKTKSIITFNAIQILGNAVAWLIVAPVLDIAIYSEPANLVFAQGAIAAVMNSISAGVLGTLLLIAYSATKAKKGSLSKK</sequence>
<evidence type="ECO:0000313" key="7">
    <source>
        <dbReference type="Proteomes" id="UP000614200"/>
    </source>
</evidence>
<keyword evidence="4 5" id="KW-0472">Membrane</keyword>
<dbReference type="RefSeq" id="WP_194700772.1">
    <property type="nucleotide sequence ID" value="NZ_JADKNH010000003.1"/>
</dbReference>
<dbReference type="InterPro" id="IPR009825">
    <property type="entry name" value="ECF_substrate-spec-like"/>
</dbReference>
<keyword evidence="1 5" id="KW-1003">Cell membrane</keyword>
<dbReference type="PANTHER" id="PTHR37815">
    <property type="entry name" value="UPF0397 PROTEIN BC_2624-RELATED"/>
    <property type="match status" value="1"/>
</dbReference>
<evidence type="ECO:0000256" key="1">
    <source>
        <dbReference type="ARBA" id="ARBA00022475"/>
    </source>
</evidence>
<protein>
    <recommendedName>
        <fullName evidence="5">UPF0397 protein ISU02_05330</fullName>
    </recommendedName>
</protein>
<evidence type="ECO:0000313" key="6">
    <source>
        <dbReference type="EMBL" id="MBF4692527.1"/>
    </source>
</evidence>
<dbReference type="Gene3D" id="1.10.1760.20">
    <property type="match status" value="1"/>
</dbReference>
<comment type="similarity">
    <text evidence="5">Belongs to the UPF0397 family.</text>
</comment>
<dbReference type="HAMAP" id="MF_01572">
    <property type="entry name" value="UPF0397"/>
    <property type="match status" value="1"/>
</dbReference>